<feature type="active site" evidence="23">
    <location>
        <position position="357"/>
    </location>
</feature>
<comment type="caution">
    <text evidence="29">The sequence shown here is derived from an EMBL/GenBank/DDBJ whole genome shotgun (WGS) entry which is preliminary data.</text>
</comment>
<dbReference type="InterPro" id="IPR011095">
    <property type="entry name" value="Dala_Dala_lig_C"/>
</dbReference>
<feature type="binding site" evidence="25">
    <location>
        <position position="346"/>
    </location>
    <ligand>
        <name>Mg(2+)</name>
        <dbReference type="ChEBI" id="CHEBI:18420"/>
        <label>2</label>
    </ligand>
</feature>
<feature type="binding site" evidence="24">
    <location>
        <begin position="345"/>
        <end position="346"/>
    </location>
    <ligand>
        <name>ATP</name>
        <dbReference type="ChEBI" id="CHEBI:30616"/>
    </ligand>
</feature>
<dbReference type="PROSITE" id="PS00844">
    <property type="entry name" value="DALA_DALA_LIGASE_2"/>
    <property type="match status" value="1"/>
</dbReference>
<dbReference type="Gene3D" id="3.30.1490.20">
    <property type="entry name" value="ATP-grasp fold, A domain"/>
    <property type="match status" value="1"/>
</dbReference>
<dbReference type="GO" id="GO:0046872">
    <property type="term" value="F:metal ion binding"/>
    <property type="evidence" value="ECO:0007669"/>
    <property type="project" value="UniProtKB-KW"/>
</dbReference>
<dbReference type="InterPro" id="IPR013815">
    <property type="entry name" value="ATP_grasp_subdomain_1"/>
</dbReference>
<feature type="binding site" evidence="24">
    <location>
        <position position="171"/>
    </location>
    <ligand>
        <name>ATP</name>
        <dbReference type="ChEBI" id="CHEBI:30616"/>
    </ligand>
</feature>
<gene>
    <name evidence="22" type="primary">ddl</name>
    <name evidence="29" type="ORF">FHU32_001527</name>
</gene>
<dbReference type="InterPro" id="IPR005905">
    <property type="entry name" value="D_ala_D_ala"/>
</dbReference>
<evidence type="ECO:0000256" key="16">
    <source>
        <dbReference type="ARBA" id="ARBA00023316"/>
    </source>
</evidence>
<dbReference type="GO" id="GO:0008716">
    <property type="term" value="F:D-alanine-D-alanine ligase activity"/>
    <property type="evidence" value="ECO:0007669"/>
    <property type="project" value="UniProtKB-UniRule"/>
</dbReference>
<evidence type="ECO:0000256" key="21">
    <source>
        <dbReference type="ARBA" id="ARBA00077154"/>
    </source>
</evidence>
<dbReference type="InterPro" id="IPR011127">
    <property type="entry name" value="Dala_Dala_lig_N"/>
</dbReference>
<evidence type="ECO:0000259" key="28">
    <source>
        <dbReference type="PROSITE" id="PS50975"/>
    </source>
</evidence>
<keyword evidence="7 22" id="KW-0963">Cytoplasm</keyword>
<dbReference type="GO" id="GO:0005829">
    <property type="term" value="C:cytosol"/>
    <property type="evidence" value="ECO:0007669"/>
    <property type="project" value="TreeGrafter"/>
</dbReference>
<evidence type="ECO:0000256" key="8">
    <source>
        <dbReference type="ARBA" id="ARBA00022598"/>
    </source>
</evidence>
<keyword evidence="8 22" id="KW-0436">Ligase</keyword>
<keyword evidence="12 25" id="KW-0460">Magnesium</keyword>
<keyword evidence="15 25" id="KW-0464">Manganese</keyword>
<feature type="binding site" evidence="24">
    <location>
        <begin position="218"/>
        <end position="219"/>
    </location>
    <ligand>
        <name>ATP</name>
        <dbReference type="ChEBI" id="CHEBI:30616"/>
    </ligand>
</feature>
<feature type="binding site" evidence="24">
    <location>
        <begin position="248"/>
        <end position="255"/>
    </location>
    <ligand>
        <name>ATP</name>
        <dbReference type="ChEBI" id="CHEBI:30616"/>
    </ligand>
</feature>
<evidence type="ECO:0000256" key="27">
    <source>
        <dbReference type="SAM" id="MobiDB-lite"/>
    </source>
</evidence>
<evidence type="ECO:0000256" key="7">
    <source>
        <dbReference type="ARBA" id="ARBA00022490"/>
    </source>
</evidence>
<evidence type="ECO:0000313" key="29">
    <source>
        <dbReference type="EMBL" id="MBB3116292.1"/>
    </source>
</evidence>
<evidence type="ECO:0000256" key="25">
    <source>
        <dbReference type="PIRSR" id="PIRSR039102-3"/>
    </source>
</evidence>
<evidence type="ECO:0000256" key="11">
    <source>
        <dbReference type="ARBA" id="ARBA00022840"/>
    </source>
</evidence>
<feature type="active site" evidence="23">
    <location>
        <position position="218"/>
    </location>
</feature>
<keyword evidence="13 22" id="KW-0133">Cell shape</keyword>
<evidence type="ECO:0000313" key="30">
    <source>
        <dbReference type="Proteomes" id="UP000612712"/>
    </source>
</evidence>
<dbReference type="Pfam" id="PF01820">
    <property type="entry name" value="Dala_Dala_lig_N"/>
    <property type="match status" value="1"/>
</dbReference>
<evidence type="ECO:0000256" key="2">
    <source>
        <dbReference type="ARBA" id="ARBA00003921"/>
    </source>
</evidence>
<dbReference type="Gene3D" id="3.40.50.20">
    <property type="match status" value="1"/>
</dbReference>
<comment type="pathway">
    <text evidence="4 22">Cell wall biogenesis; peptidoglycan biosynthesis.</text>
</comment>
<dbReference type="EMBL" id="JACHWT010000006">
    <property type="protein sequence ID" value="MBB3116292.1"/>
    <property type="molecule type" value="Genomic_DNA"/>
</dbReference>
<reference evidence="29" key="1">
    <citation type="submission" date="2020-08" db="EMBL/GenBank/DDBJ databases">
        <title>Sequencing the genomes of 1000 actinobacteria strains.</title>
        <authorList>
            <person name="Klenk H.-P."/>
        </authorList>
    </citation>
    <scope>NUCLEOTIDE SEQUENCE</scope>
    <source>
        <strain evidence="29">DSM 20582</strain>
    </source>
</reference>
<dbReference type="GO" id="GO:0071555">
    <property type="term" value="P:cell wall organization"/>
    <property type="evidence" value="ECO:0007669"/>
    <property type="project" value="UniProtKB-KW"/>
</dbReference>
<evidence type="ECO:0000256" key="1">
    <source>
        <dbReference type="ARBA" id="ARBA00001936"/>
    </source>
</evidence>
<dbReference type="AlphaFoldDB" id="A0A8I0CL70"/>
<evidence type="ECO:0000256" key="12">
    <source>
        <dbReference type="ARBA" id="ARBA00022842"/>
    </source>
</evidence>
<organism evidence="29 30">
    <name type="scientific">Corynebacterium bovis DSM 20582 = CIP 54.80</name>
    <dbReference type="NCBI Taxonomy" id="927655"/>
    <lineage>
        <taxon>Bacteria</taxon>
        <taxon>Bacillati</taxon>
        <taxon>Actinomycetota</taxon>
        <taxon>Actinomycetes</taxon>
        <taxon>Mycobacteriales</taxon>
        <taxon>Corynebacteriaceae</taxon>
        <taxon>Corynebacterium</taxon>
    </lineage>
</organism>
<evidence type="ECO:0000256" key="5">
    <source>
        <dbReference type="ARBA" id="ARBA00010871"/>
    </source>
</evidence>
<dbReference type="Pfam" id="PF07478">
    <property type="entry name" value="Dala_Dala_lig_C"/>
    <property type="match status" value="1"/>
</dbReference>
<keyword evidence="9 25" id="KW-0479">Metal-binding</keyword>
<evidence type="ECO:0000256" key="14">
    <source>
        <dbReference type="ARBA" id="ARBA00022984"/>
    </source>
</evidence>
<feature type="binding site" evidence="25">
    <location>
        <position position="348"/>
    </location>
    <ligand>
        <name>Mg(2+)</name>
        <dbReference type="ChEBI" id="CHEBI:18420"/>
        <label>2</label>
    </ligand>
</feature>
<evidence type="ECO:0000256" key="13">
    <source>
        <dbReference type="ARBA" id="ARBA00022960"/>
    </source>
</evidence>
<dbReference type="HAMAP" id="MF_00047">
    <property type="entry name" value="Dala_Dala_lig"/>
    <property type="match status" value="1"/>
</dbReference>
<keyword evidence="16 22" id="KW-0961">Cell wall biogenesis/degradation</keyword>
<evidence type="ECO:0000256" key="10">
    <source>
        <dbReference type="ARBA" id="ARBA00022741"/>
    </source>
</evidence>
<accession>A0A8I0CL70</accession>
<dbReference type="SUPFAM" id="SSF56059">
    <property type="entry name" value="Glutathione synthetase ATP-binding domain-like"/>
    <property type="match status" value="1"/>
</dbReference>
<dbReference type="GO" id="GO:0009252">
    <property type="term" value="P:peptidoglycan biosynthetic process"/>
    <property type="evidence" value="ECO:0007669"/>
    <property type="project" value="UniProtKB-UniRule"/>
</dbReference>
<evidence type="ECO:0000256" key="9">
    <source>
        <dbReference type="ARBA" id="ARBA00022723"/>
    </source>
</evidence>
<evidence type="ECO:0000256" key="20">
    <source>
        <dbReference type="ARBA" id="ARBA00076288"/>
    </source>
</evidence>
<protein>
    <recommendedName>
        <fullName evidence="19 22">D-alanine--D-alanine ligase</fullName>
        <ecNumber evidence="6 22">6.3.2.4</ecNumber>
    </recommendedName>
    <alternativeName>
        <fullName evidence="21 22">D-Ala-D-Ala ligase</fullName>
    </alternativeName>
    <alternativeName>
        <fullName evidence="20 22">D-alanylalanine synthetase</fullName>
    </alternativeName>
</protein>
<dbReference type="InterPro" id="IPR000291">
    <property type="entry name" value="D-Ala_lig_Van_CS"/>
</dbReference>
<dbReference type="FunFam" id="3.30.1490.20:FF:000007">
    <property type="entry name" value="D-alanine--D-alanine ligase"/>
    <property type="match status" value="1"/>
</dbReference>
<dbReference type="SUPFAM" id="SSF52440">
    <property type="entry name" value="PreATP-grasp domain"/>
    <property type="match status" value="1"/>
</dbReference>
<dbReference type="Proteomes" id="UP000612712">
    <property type="component" value="Unassembled WGS sequence"/>
</dbReference>
<evidence type="ECO:0000256" key="6">
    <source>
        <dbReference type="ARBA" id="ARBA00012216"/>
    </source>
</evidence>
<comment type="similarity">
    <text evidence="5 22">Belongs to the D-alanine--D-alanine ligase family.</text>
</comment>
<dbReference type="GO" id="GO:0008360">
    <property type="term" value="P:regulation of cell shape"/>
    <property type="evidence" value="ECO:0007669"/>
    <property type="project" value="UniProtKB-KW"/>
</dbReference>
<dbReference type="PANTHER" id="PTHR23132:SF25">
    <property type="entry name" value="D-ALANINE--D-ALANINE LIGASE A"/>
    <property type="match status" value="1"/>
</dbReference>
<feature type="region of interest" description="Disordered" evidence="27">
    <location>
        <begin position="1"/>
        <end position="33"/>
    </location>
</feature>
<comment type="catalytic activity">
    <reaction evidence="17 22">
        <text>2 D-alanine + ATP = D-alanyl-D-alanine + ADP + phosphate + H(+)</text>
        <dbReference type="Rhea" id="RHEA:11224"/>
        <dbReference type="ChEBI" id="CHEBI:15378"/>
        <dbReference type="ChEBI" id="CHEBI:30616"/>
        <dbReference type="ChEBI" id="CHEBI:43474"/>
        <dbReference type="ChEBI" id="CHEBI:57416"/>
        <dbReference type="ChEBI" id="CHEBI:57822"/>
        <dbReference type="ChEBI" id="CHEBI:456216"/>
        <dbReference type="EC" id="6.3.2.4"/>
    </reaction>
</comment>
<comment type="function">
    <text evidence="2 22">Cell wall formation.</text>
</comment>
<evidence type="ECO:0000256" key="18">
    <source>
        <dbReference type="ARBA" id="ARBA00060592"/>
    </source>
</evidence>
<evidence type="ECO:0000256" key="4">
    <source>
        <dbReference type="ARBA" id="ARBA00004752"/>
    </source>
</evidence>
<keyword evidence="14 22" id="KW-0573">Peptidoglycan synthesis</keyword>
<dbReference type="Gene3D" id="3.30.470.20">
    <property type="entry name" value="ATP-grasp fold, B domain"/>
    <property type="match status" value="1"/>
</dbReference>
<dbReference type="InterPro" id="IPR016185">
    <property type="entry name" value="PreATP-grasp_dom_sf"/>
</dbReference>
<evidence type="ECO:0000256" key="3">
    <source>
        <dbReference type="ARBA" id="ARBA00004496"/>
    </source>
</evidence>
<evidence type="ECO:0000256" key="15">
    <source>
        <dbReference type="ARBA" id="ARBA00023211"/>
    </source>
</evidence>
<dbReference type="NCBIfam" id="NF002528">
    <property type="entry name" value="PRK01966.1-4"/>
    <property type="match status" value="1"/>
</dbReference>
<dbReference type="InterPro" id="IPR011761">
    <property type="entry name" value="ATP-grasp"/>
</dbReference>
<dbReference type="PIRSF" id="PIRSF039102">
    <property type="entry name" value="Ddl/VanB"/>
    <property type="match status" value="1"/>
</dbReference>
<keyword evidence="10 24" id="KW-0547">Nucleotide-binding</keyword>
<name>A0A8I0CL70_9CORY</name>
<dbReference type="EC" id="6.3.2.4" evidence="6 22"/>
<sequence length="384" mass="40879">MMTNESTEPTGDHPDAARPDGPGTTGTEHNATTDGRITVAVVYGGRSPEHSVSCISAAAVMSTLDPARYEIVPVGITRDGVWVTGTTDTDALSAHGRDLPEVAPGEPLHLLPGRGGELRTTDGGLHARVDVVFPVLHGVNGEDGTVQGLLDLAGVPYVGNGVLASANCMDKQYTKVIARAAGIPVGRETILRERRDLTAEERESLGLPVFVKPARGGSSIGISKVDSWDDLPDALDLAFRHDTKVVVEAMLHGREVECGVLQHADGTVRASVPALLEGTGDGPEGFYGFETKYLDDIITAQIPAPLTEEQTEEVRRLAVETFRALNCEGLARVDFFVTEDGPVLNEPNTLPGFTPISMFPRMFIESGVAYPDLLDILVARALAR</sequence>
<evidence type="ECO:0000256" key="22">
    <source>
        <dbReference type="HAMAP-Rule" id="MF_00047"/>
    </source>
</evidence>
<dbReference type="PANTHER" id="PTHR23132">
    <property type="entry name" value="D-ALANINE--D-ALANINE LIGASE"/>
    <property type="match status" value="1"/>
</dbReference>
<evidence type="ECO:0000256" key="23">
    <source>
        <dbReference type="PIRSR" id="PIRSR039102-1"/>
    </source>
</evidence>
<feature type="binding site" evidence="25">
    <location>
        <position position="334"/>
    </location>
    <ligand>
        <name>Mg(2+)</name>
        <dbReference type="ChEBI" id="CHEBI:18420"/>
        <label>1</label>
    </ligand>
</feature>
<dbReference type="PROSITE" id="PS00843">
    <property type="entry name" value="DALA_DALA_LIGASE_1"/>
    <property type="match status" value="1"/>
</dbReference>
<evidence type="ECO:0000256" key="19">
    <source>
        <dbReference type="ARBA" id="ARBA00068427"/>
    </source>
</evidence>
<dbReference type="GO" id="GO:0005524">
    <property type="term" value="F:ATP binding"/>
    <property type="evidence" value="ECO:0007669"/>
    <property type="project" value="UniProtKB-UniRule"/>
</dbReference>
<keyword evidence="11 26" id="KW-0067">ATP-binding</keyword>
<evidence type="ECO:0000256" key="17">
    <source>
        <dbReference type="ARBA" id="ARBA00047614"/>
    </source>
</evidence>
<comment type="cofactor">
    <cofactor evidence="25">
        <name>Mg(2+)</name>
        <dbReference type="ChEBI" id="CHEBI:18420"/>
    </cofactor>
    <cofactor evidence="25">
        <name>Mn(2+)</name>
        <dbReference type="ChEBI" id="CHEBI:29035"/>
    </cofactor>
    <text evidence="25">Binds 2 magnesium or manganese ions per subunit.</text>
</comment>
<feature type="binding site" evidence="25">
    <location>
        <position position="346"/>
    </location>
    <ligand>
        <name>Mg(2+)</name>
        <dbReference type="ChEBI" id="CHEBI:18420"/>
        <label>1</label>
    </ligand>
</feature>
<evidence type="ECO:0000256" key="26">
    <source>
        <dbReference type="PROSITE-ProRule" id="PRU00409"/>
    </source>
</evidence>
<feature type="domain" description="ATP-grasp" evidence="28">
    <location>
        <begin position="175"/>
        <end position="379"/>
    </location>
</feature>
<comment type="cofactor">
    <cofactor evidence="1">
        <name>Mn(2+)</name>
        <dbReference type="ChEBI" id="CHEBI:29035"/>
    </cofactor>
</comment>
<comment type="subcellular location">
    <subcellularLocation>
        <location evidence="3 22">Cytoplasm</location>
    </subcellularLocation>
</comment>
<feature type="active site" evidence="23">
    <location>
        <position position="49"/>
    </location>
</feature>
<feature type="binding site" evidence="24">
    <location>
        <begin position="210"/>
        <end position="212"/>
    </location>
    <ligand>
        <name>ATP</name>
        <dbReference type="ChEBI" id="CHEBI:30616"/>
    </ligand>
</feature>
<dbReference type="UniPathway" id="UPA00219"/>
<proteinExistence type="inferred from homology"/>
<dbReference type="NCBIfam" id="TIGR01205">
    <property type="entry name" value="D_ala_D_alaTIGR"/>
    <property type="match status" value="1"/>
</dbReference>
<comment type="pathway">
    <text evidence="18">Glycan biosynthesis.</text>
</comment>
<dbReference type="PROSITE" id="PS50975">
    <property type="entry name" value="ATP_GRASP"/>
    <property type="match status" value="1"/>
</dbReference>
<evidence type="ECO:0000256" key="24">
    <source>
        <dbReference type="PIRSR" id="PIRSR039102-2"/>
    </source>
</evidence>